<feature type="domain" description="SH3b" evidence="7">
    <location>
        <begin position="234"/>
        <end position="302"/>
    </location>
</feature>
<dbReference type="AlphaFoldDB" id="A0A428N445"/>
<dbReference type="InterPro" id="IPR001119">
    <property type="entry name" value="SLH_dom"/>
</dbReference>
<accession>A0A428N445</accession>
<feature type="compositionally biased region" description="Acidic residues" evidence="4">
    <location>
        <begin position="302"/>
        <end position="317"/>
    </location>
</feature>
<name>A0A428N445_9BACI</name>
<keyword evidence="3" id="KW-0961">Cell wall biogenesis/degradation</keyword>
<dbReference type="InterPro" id="IPR003646">
    <property type="entry name" value="SH3-like_bac-type"/>
</dbReference>
<dbReference type="Pfam" id="PF00395">
    <property type="entry name" value="SLH"/>
    <property type="match status" value="3"/>
</dbReference>
<dbReference type="PROSITE" id="PS51272">
    <property type="entry name" value="SLH"/>
    <property type="match status" value="3"/>
</dbReference>
<feature type="chain" id="PRO_5019394335" description="N-acetylmuramoyl-L-alanine amidase" evidence="5">
    <location>
        <begin position="30"/>
        <end position="616"/>
    </location>
</feature>
<evidence type="ECO:0000256" key="1">
    <source>
        <dbReference type="ARBA" id="ARBA00022729"/>
    </source>
</evidence>
<feature type="domain" description="SLH" evidence="6">
    <location>
        <begin position="155"/>
        <end position="215"/>
    </location>
</feature>
<protein>
    <recommendedName>
        <fullName evidence="10">N-acetylmuramoyl-L-alanine amidase</fullName>
    </recommendedName>
</protein>
<gene>
    <name evidence="8" type="ORF">D7Z54_12100</name>
</gene>
<feature type="domain" description="SLH" evidence="6">
    <location>
        <begin position="29"/>
        <end position="90"/>
    </location>
</feature>
<evidence type="ECO:0000256" key="2">
    <source>
        <dbReference type="ARBA" id="ARBA00022801"/>
    </source>
</evidence>
<keyword evidence="2" id="KW-0378">Hydrolase</keyword>
<dbReference type="SUPFAM" id="SSF53187">
    <property type="entry name" value="Zn-dependent exopeptidases"/>
    <property type="match status" value="1"/>
</dbReference>
<sequence length="616" mass="68080">MYKKLSYTILAATISLSFLPSIHSNHAEAAGSFSDVDSDYWAESEISFLENEGVIDGRESGEFSPEEDVARAQAAKMISNALTSNTNYNPSTTSFSDVDETFWAYEHIERTAELGAFTGKEDGSFNPNGSIQRAQVAAIIGRAFFGEQAEQSEGSTDFNDISSDFWAGGYISTLVDNEIIETSNEFRPNENATRAEVSAYLARAMEEDLDNIENSEQEETIELDDAPSNEDLAKENVVYTGEVNADTPLNVRRGPGMNYDPVTSYNDGTTVDIYGRSEEEWLKIEHEGNWAYVYNSYIEPTDDIDSEQDENTEESDSEQNGNKDEQDSETDSGEENDAGQSKSDSDEEEENEENTPDSPSDTDEDVIAKAKVTVSDFLNVRTEGNAESENTDKLYNGDIVNVIEHDSEDWALISYDNTVGYVHRHYIQEKQPGEDALKDKTIVIDAGHGDHDNGASGNGLIEKDVVLDVALEVEERLEDEDVDVVMTRSDDTFLELGERVNVAEDVDADSFVSIHANAYDASATGAESFYNNDHKAAESQELAESIQDELVSQTGMVHRRVTDAGYVVIENTTMPSSLIELGFVTNKDDSARMKEAGYADDAADAIFDGIDNYYNW</sequence>
<evidence type="ECO:0000313" key="9">
    <source>
        <dbReference type="Proteomes" id="UP000275076"/>
    </source>
</evidence>
<dbReference type="InterPro" id="IPR036028">
    <property type="entry name" value="SH3-like_dom_sf"/>
</dbReference>
<feature type="domain" description="SLH" evidence="6">
    <location>
        <begin position="91"/>
        <end position="154"/>
    </location>
</feature>
<evidence type="ECO:0000259" key="6">
    <source>
        <dbReference type="PROSITE" id="PS51272"/>
    </source>
</evidence>
<dbReference type="GO" id="GO:0071555">
    <property type="term" value="P:cell wall organization"/>
    <property type="evidence" value="ECO:0007669"/>
    <property type="project" value="UniProtKB-KW"/>
</dbReference>
<feature type="signal peptide" evidence="5">
    <location>
        <begin position="1"/>
        <end position="29"/>
    </location>
</feature>
<dbReference type="Proteomes" id="UP000275076">
    <property type="component" value="Unassembled WGS sequence"/>
</dbReference>
<feature type="compositionally biased region" description="Acidic residues" evidence="4">
    <location>
        <begin position="345"/>
        <end position="365"/>
    </location>
</feature>
<evidence type="ECO:0000256" key="5">
    <source>
        <dbReference type="SAM" id="SignalP"/>
    </source>
</evidence>
<dbReference type="RefSeq" id="WP_125556112.1">
    <property type="nucleotide sequence ID" value="NZ_RBVX01000010.1"/>
</dbReference>
<dbReference type="EMBL" id="RBVX01000010">
    <property type="protein sequence ID" value="RSL33047.1"/>
    <property type="molecule type" value="Genomic_DNA"/>
</dbReference>
<dbReference type="Gene3D" id="2.30.30.40">
    <property type="entry name" value="SH3 Domains"/>
    <property type="match status" value="2"/>
</dbReference>
<dbReference type="PANTHER" id="PTHR30404">
    <property type="entry name" value="N-ACETYLMURAMOYL-L-ALANINE AMIDASE"/>
    <property type="match status" value="1"/>
</dbReference>
<dbReference type="InterPro" id="IPR050695">
    <property type="entry name" value="N-acetylmuramoyl_amidase_3"/>
</dbReference>
<dbReference type="PANTHER" id="PTHR30404:SF0">
    <property type="entry name" value="N-ACETYLMURAMOYL-L-ALANINE AMIDASE AMIC"/>
    <property type="match status" value="1"/>
</dbReference>
<keyword evidence="9" id="KW-1185">Reference proteome</keyword>
<feature type="compositionally biased region" description="Acidic residues" evidence="4">
    <location>
        <begin position="326"/>
        <end position="337"/>
    </location>
</feature>
<dbReference type="CDD" id="cd02696">
    <property type="entry name" value="MurNAc-LAA"/>
    <property type="match status" value="1"/>
</dbReference>
<dbReference type="OrthoDB" id="9763643at2"/>
<dbReference type="InterPro" id="IPR002508">
    <property type="entry name" value="MurNAc-LAA_cat"/>
</dbReference>
<keyword evidence="1 5" id="KW-0732">Signal</keyword>
<dbReference type="GO" id="GO:0009253">
    <property type="term" value="P:peptidoglycan catabolic process"/>
    <property type="evidence" value="ECO:0007669"/>
    <property type="project" value="InterPro"/>
</dbReference>
<evidence type="ECO:0000259" key="7">
    <source>
        <dbReference type="PROSITE" id="PS51781"/>
    </source>
</evidence>
<evidence type="ECO:0000313" key="8">
    <source>
        <dbReference type="EMBL" id="RSL33047.1"/>
    </source>
</evidence>
<evidence type="ECO:0000256" key="3">
    <source>
        <dbReference type="ARBA" id="ARBA00023316"/>
    </source>
</evidence>
<dbReference type="SMART" id="SM00287">
    <property type="entry name" value="SH3b"/>
    <property type="match status" value="2"/>
</dbReference>
<feature type="domain" description="SH3b" evidence="7">
    <location>
        <begin position="367"/>
        <end position="431"/>
    </location>
</feature>
<dbReference type="GO" id="GO:0008745">
    <property type="term" value="F:N-acetylmuramoyl-L-alanine amidase activity"/>
    <property type="evidence" value="ECO:0007669"/>
    <property type="project" value="InterPro"/>
</dbReference>
<dbReference type="Pfam" id="PF01520">
    <property type="entry name" value="Amidase_3"/>
    <property type="match status" value="1"/>
</dbReference>
<comment type="caution">
    <text evidence="8">The sequence shown here is derived from an EMBL/GenBank/DDBJ whole genome shotgun (WGS) entry which is preliminary data.</text>
</comment>
<dbReference type="Pfam" id="PF08239">
    <property type="entry name" value="SH3_3"/>
    <property type="match status" value="2"/>
</dbReference>
<dbReference type="PROSITE" id="PS51781">
    <property type="entry name" value="SH3B"/>
    <property type="match status" value="2"/>
</dbReference>
<evidence type="ECO:0000256" key="4">
    <source>
        <dbReference type="SAM" id="MobiDB-lite"/>
    </source>
</evidence>
<reference evidence="8 9" key="1">
    <citation type="submission" date="2018-10" db="EMBL/GenBank/DDBJ databases">
        <title>Draft genome sequence of Bacillus salarius IM0101, isolated from a hypersaline soil in Inner Mongolia, China.</title>
        <authorList>
            <person name="Yamprayoonswat W."/>
            <person name="Boonvisut S."/>
            <person name="Jumpathong W."/>
            <person name="Sittihan S."/>
            <person name="Ruangsuj P."/>
            <person name="Wanthongcharoen S."/>
            <person name="Thongpramul N."/>
            <person name="Pimmason S."/>
            <person name="Yu B."/>
            <person name="Yasawong M."/>
        </authorList>
    </citation>
    <scope>NUCLEOTIDE SEQUENCE [LARGE SCALE GENOMIC DNA]</scope>
    <source>
        <strain evidence="8 9">IM0101</strain>
    </source>
</reference>
<dbReference type="GO" id="GO:0030288">
    <property type="term" value="C:outer membrane-bounded periplasmic space"/>
    <property type="evidence" value="ECO:0007669"/>
    <property type="project" value="TreeGrafter"/>
</dbReference>
<organism evidence="8 9">
    <name type="scientific">Salibacterium salarium</name>
    <dbReference type="NCBI Taxonomy" id="284579"/>
    <lineage>
        <taxon>Bacteria</taxon>
        <taxon>Bacillati</taxon>
        <taxon>Bacillota</taxon>
        <taxon>Bacilli</taxon>
        <taxon>Bacillales</taxon>
        <taxon>Bacillaceae</taxon>
    </lineage>
</organism>
<dbReference type="Gene3D" id="3.40.630.40">
    <property type="entry name" value="Zn-dependent exopeptidases"/>
    <property type="match status" value="1"/>
</dbReference>
<feature type="region of interest" description="Disordered" evidence="4">
    <location>
        <begin position="302"/>
        <end position="365"/>
    </location>
</feature>
<proteinExistence type="predicted"/>
<evidence type="ECO:0008006" key="10">
    <source>
        <dbReference type="Google" id="ProtNLM"/>
    </source>
</evidence>
<dbReference type="SMART" id="SM00646">
    <property type="entry name" value="Ami_3"/>
    <property type="match status" value="1"/>
</dbReference>
<dbReference type="SUPFAM" id="SSF50044">
    <property type="entry name" value="SH3-domain"/>
    <property type="match status" value="1"/>
</dbReference>